<dbReference type="PANTHER" id="PTHR47634:SF9">
    <property type="entry name" value="PROTEIN KINASE DOMAIN-CONTAINING PROTEIN-RELATED"/>
    <property type="match status" value="1"/>
</dbReference>
<keyword evidence="4 9" id="KW-0547">Nucleotide-binding</keyword>
<dbReference type="GO" id="GO:0005524">
    <property type="term" value="F:ATP binding"/>
    <property type="evidence" value="ECO:0007669"/>
    <property type="project" value="UniProtKB-UniRule"/>
</dbReference>
<dbReference type="SMART" id="SM00220">
    <property type="entry name" value="S_TKc"/>
    <property type="match status" value="1"/>
</dbReference>
<organism evidence="12 13">
    <name type="scientific">Aspergillus piperis CBS 112811</name>
    <dbReference type="NCBI Taxonomy" id="1448313"/>
    <lineage>
        <taxon>Eukaryota</taxon>
        <taxon>Fungi</taxon>
        <taxon>Dikarya</taxon>
        <taxon>Ascomycota</taxon>
        <taxon>Pezizomycotina</taxon>
        <taxon>Eurotiomycetes</taxon>
        <taxon>Eurotiomycetidae</taxon>
        <taxon>Eurotiales</taxon>
        <taxon>Aspergillaceae</taxon>
        <taxon>Aspergillus</taxon>
        <taxon>Aspergillus subgen. Circumdati</taxon>
    </lineage>
</organism>
<keyword evidence="13" id="KW-1185">Reference proteome</keyword>
<dbReference type="GeneID" id="37160217"/>
<dbReference type="InterPro" id="IPR000719">
    <property type="entry name" value="Prot_kinase_dom"/>
</dbReference>
<dbReference type="InterPro" id="IPR051334">
    <property type="entry name" value="SRPK"/>
</dbReference>
<dbReference type="EC" id="2.7.11.1" evidence="1"/>
<gene>
    <name evidence="12" type="ORF">BO85DRAFT_391558</name>
</gene>
<reference evidence="12 13" key="1">
    <citation type="submission" date="2018-02" db="EMBL/GenBank/DDBJ databases">
        <title>The genomes of Aspergillus section Nigri reveals drivers in fungal speciation.</title>
        <authorList>
            <consortium name="DOE Joint Genome Institute"/>
            <person name="Vesth T.C."/>
            <person name="Nybo J."/>
            <person name="Theobald S."/>
            <person name="Brandl J."/>
            <person name="Frisvad J.C."/>
            <person name="Nielsen K.F."/>
            <person name="Lyhne E.K."/>
            <person name="Kogle M.E."/>
            <person name="Kuo A."/>
            <person name="Riley R."/>
            <person name="Clum A."/>
            <person name="Nolan M."/>
            <person name="Lipzen A."/>
            <person name="Salamov A."/>
            <person name="Henrissat B."/>
            <person name="Wiebenga A."/>
            <person name="De vries R.P."/>
            <person name="Grigoriev I.V."/>
            <person name="Mortensen U.H."/>
            <person name="Andersen M.R."/>
            <person name="Baker S.E."/>
        </authorList>
    </citation>
    <scope>NUCLEOTIDE SEQUENCE [LARGE SCALE GENOMIC DNA]</scope>
    <source>
        <strain evidence="12 13">CBS 112811</strain>
    </source>
</reference>
<evidence type="ECO:0000256" key="2">
    <source>
        <dbReference type="ARBA" id="ARBA00022527"/>
    </source>
</evidence>
<evidence type="ECO:0000256" key="5">
    <source>
        <dbReference type="ARBA" id="ARBA00022777"/>
    </source>
</evidence>
<dbReference type="InterPro" id="IPR017441">
    <property type="entry name" value="Protein_kinase_ATP_BS"/>
</dbReference>
<evidence type="ECO:0000256" key="3">
    <source>
        <dbReference type="ARBA" id="ARBA00022679"/>
    </source>
</evidence>
<keyword evidence="5 12" id="KW-0418">Kinase</keyword>
<dbReference type="SUPFAM" id="SSF56112">
    <property type="entry name" value="Protein kinase-like (PK-like)"/>
    <property type="match status" value="1"/>
</dbReference>
<evidence type="ECO:0000313" key="13">
    <source>
        <dbReference type="Proteomes" id="UP000249526"/>
    </source>
</evidence>
<dbReference type="Gene3D" id="3.30.200.20">
    <property type="entry name" value="Phosphorylase Kinase, domain 1"/>
    <property type="match status" value="1"/>
</dbReference>
<feature type="domain" description="Protein kinase" evidence="11">
    <location>
        <begin position="97"/>
        <end position="462"/>
    </location>
</feature>
<dbReference type="Pfam" id="PF00069">
    <property type="entry name" value="Pkinase"/>
    <property type="match status" value="1"/>
</dbReference>
<dbReference type="AlphaFoldDB" id="A0A8G1VPS4"/>
<dbReference type="PROSITE" id="PS50011">
    <property type="entry name" value="PROTEIN_KINASE_DOM"/>
    <property type="match status" value="1"/>
</dbReference>
<dbReference type="PANTHER" id="PTHR47634">
    <property type="entry name" value="PROTEIN KINASE DOMAIN-CONTAINING PROTEIN-RELATED"/>
    <property type="match status" value="1"/>
</dbReference>
<evidence type="ECO:0000256" key="6">
    <source>
        <dbReference type="ARBA" id="ARBA00022840"/>
    </source>
</evidence>
<evidence type="ECO:0000313" key="12">
    <source>
        <dbReference type="EMBL" id="RAH60140.1"/>
    </source>
</evidence>
<dbReference type="GO" id="GO:0004674">
    <property type="term" value="F:protein serine/threonine kinase activity"/>
    <property type="evidence" value="ECO:0007669"/>
    <property type="project" value="UniProtKB-KW"/>
</dbReference>
<accession>A0A8G1VPS4</accession>
<evidence type="ECO:0000256" key="9">
    <source>
        <dbReference type="PROSITE-ProRule" id="PRU10141"/>
    </source>
</evidence>
<comment type="catalytic activity">
    <reaction evidence="7">
        <text>L-threonyl-[protein] + ATP = O-phospho-L-threonyl-[protein] + ADP + H(+)</text>
        <dbReference type="Rhea" id="RHEA:46608"/>
        <dbReference type="Rhea" id="RHEA-COMP:11060"/>
        <dbReference type="Rhea" id="RHEA-COMP:11605"/>
        <dbReference type="ChEBI" id="CHEBI:15378"/>
        <dbReference type="ChEBI" id="CHEBI:30013"/>
        <dbReference type="ChEBI" id="CHEBI:30616"/>
        <dbReference type="ChEBI" id="CHEBI:61977"/>
        <dbReference type="ChEBI" id="CHEBI:456216"/>
        <dbReference type="EC" id="2.7.11.1"/>
    </reaction>
</comment>
<dbReference type="GO" id="GO:0000245">
    <property type="term" value="P:spliceosomal complex assembly"/>
    <property type="evidence" value="ECO:0007669"/>
    <property type="project" value="TreeGrafter"/>
</dbReference>
<feature type="compositionally biased region" description="Polar residues" evidence="10">
    <location>
        <begin position="396"/>
        <end position="406"/>
    </location>
</feature>
<keyword evidence="3" id="KW-0808">Transferase</keyword>
<dbReference type="EMBL" id="KZ825057">
    <property type="protein sequence ID" value="RAH60140.1"/>
    <property type="molecule type" value="Genomic_DNA"/>
</dbReference>
<comment type="catalytic activity">
    <reaction evidence="8">
        <text>L-seryl-[protein] + ATP = O-phospho-L-seryl-[protein] + ADP + H(+)</text>
        <dbReference type="Rhea" id="RHEA:17989"/>
        <dbReference type="Rhea" id="RHEA-COMP:9863"/>
        <dbReference type="Rhea" id="RHEA-COMP:11604"/>
        <dbReference type="ChEBI" id="CHEBI:15378"/>
        <dbReference type="ChEBI" id="CHEBI:29999"/>
        <dbReference type="ChEBI" id="CHEBI:30616"/>
        <dbReference type="ChEBI" id="CHEBI:83421"/>
        <dbReference type="ChEBI" id="CHEBI:456216"/>
        <dbReference type="EC" id="2.7.11.1"/>
    </reaction>
</comment>
<feature type="binding site" evidence="9">
    <location>
        <position position="126"/>
    </location>
    <ligand>
        <name>ATP</name>
        <dbReference type="ChEBI" id="CHEBI:30616"/>
    </ligand>
</feature>
<evidence type="ECO:0000256" key="1">
    <source>
        <dbReference type="ARBA" id="ARBA00012513"/>
    </source>
</evidence>
<proteinExistence type="predicted"/>
<dbReference type="Proteomes" id="UP000249526">
    <property type="component" value="Unassembled WGS sequence"/>
</dbReference>
<dbReference type="GO" id="GO:0050684">
    <property type="term" value="P:regulation of mRNA processing"/>
    <property type="evidence" value="ECO:0007669"/>
    <property type="project" value="TreeGrafter"/>
</dbReference>
<keyword evidence="6 9" id="KW-0067">ATP-binding</keyword>
<evidence type="ECO:0000256" key="7">
    <source>
        <dbReference type="ARBA" id="ARBA00047899"/>
    </source>
</evidence>
<name>A0A8G1VPS4_9EURO</name>
<evidence type="ECO:0000256" key="4">
    <source>
        <dbReference type="ARBA" id="ARBA00022741"/>
    </source>
</evidence>
<evidence type="ECO:0000259" key="11">
    <source>
        <dbReference type="PROSITE" id="PS50011"/>
    </source>
</evidence>
<evidence type="ECO:0000256" key="10">
    <source>
        <dbReference type="SAM" id="MobiDB-lite"/>
    </source>
</evidence>
<evidence type="ECO:0000256" key="8">
    <source>
        <dbReference type="ARBA" id="ARBA00048679"/>
    </source>
</evidence>
<dbReference type="InterPro" id="IPR011009">
    <property type="entry name" value="Kinase-like_dom_sf"/>
</dbReference>
<dbReference type="RefSeq" id="XP_025518062.1">
    <property type="nucleotide sequence ID" value="XM_025656815.1"/>
</dbReference>
<keyword evidence="2" id="KW-0723">Serine/threonine-protein kinase</keyword>
<dbReference type="PROSITE" id="PS00107">
    <property type="entry name" value="PROTEIN_KINASE_ATP"/>
    <property type="match status" value="1"/>
</dbReference>
<feature type="region of interest" description="Disordered" evidence="10">
    <location>
        <begin position="389"/>
        <end position="412"/>
    </location>
</feature>
<dbReference type="Gene3D" id="1.10.510.10">
    <property type="entry name" value="Transferase(Phosphotransferase) domain 1"/>
    <property type="match status" value="1"/>
</dbReference>
<sequence>MHSHIIPNMRKPCLLLRQPLRLTVPFPCYDLPLRASQPFLPRRIYRVFSLTRYRGTGPAKKTTRVIYEPIEDVERMEYYEAGGYHPVTIGDCFHHRYRVVHKLGHGTYSTIWLARDKVSKRYVALKICTADSNTPENSVLSRLSQPQQSSRLDRDLFPTISDIFNIQGPNGNHTCYVTRPARMSLSDAKNGSWISLFQLEVSRAIVAQLIIAVQYTHSQGIVHRDLHRGNILLRLCRDFDKLSTDMLYEKYGEPVLEPVNRLDGQKIPPEVPQYGVVPIWLGAVSEDVTLPEAKICLSDFGEAFCPTHEQKIESHTPLLVRPPEARFEPTQPLTFSSDIWTLACTIWDIMGQRTLFEGLLTNDDDMTSQQVDLLGPLPPEWLTKWKEIRKKDSKSTHQPPTSPTQSWEDRFEQHMQRSRIREGMPPFELKERDAFILMLRSMLRFRPEDRPSAQQVLESEWMVKWALPEYEKIRNTA</sequence>
<protein>
    <recommendedName>
        <fullName evidence="1">non-specific serine/threonine protein kinase</fullName>
        <ecNumber evidence="1">2.7.11.1</ecNumber>
    </recommendedName>
</protein>